<accession>A0ABC9FMD9</accession>
<feature type="compositionally biased region" description="Polar residues" evidence="2">
    <location>
        <begin position="237"/>
        <end position="250"/>
    </location>
</feature>
<evidence type="ECO:0000313" key="4">
    <source>
        <dbReference type="Proteomes" id="UP001497457"/>
    </source>
</evidence>
<name>A0ABC9FMD9_9POAL</name>
<sequence length="647" mass="71370">MATYNFDLLDLADGESGEAAVSVVVGKKKTDASAAKPAAAAAAEPTAQEKSKDFYYTKLQHDQGVRLCQKELTRLRDVLRKLRGEETKLMKEQPANCEARLEELSDEQRKLRLAQSKLCEKFLELMLQKEAFYKDNRMTLSSDDCKDTKLVHDEGVRLCQLEQRKLRQAKRKLRVEETELRVPGNEARLKDLSDEQQKLTQEQRKLEQQEVKLVEQKRAFYKKHKIPLEDDEEEKPTSSFHDANADSGSNHGEKKPSSDASTQPEHKLSSDAGTEAGTNADHNAVPASESEKSAGGAHNGQGAPTGTRNPSRQKEKINGSEKRKKKIAKKNRGNEQEKDKKQDSKVDGSKNQADQQPPPVYPKEEEKKTLAEYEKMREEKKKSLEASKTEVRKVAAKEFDGMQMLEKKKLDDEEAVIKVEKALQPKVKEASKKDEKVQAEGKDVAAKDGKPKKVVAPRQILGFIQPQRAKEDGSFARGRFNGGFQGSSRYNNTEPRVFGHGVNGRAAQNEAGGYNGNGAPRGAYNGPRDNALRGDYNRGNGGYGYGRGNGYQGNGGNQQQHGGNVGRFHQQERAGNGGYYSQRRPSNNDRFYQQRDNSGDGRNSGPAPTPAAAPDVKLDMSLFPALPARSAAPAPAQASAPAPATAA</sequence>
<protein>
    <submittedName>
        <fullName evidence="3">Uncharacterized protein</fullName>
    </submittedName>
</protein>
<reference evidence="3" key="1">
    <citation type="submission" date="2024-10" db="EMBL/GenBank/DDBJ databases">
        <authorList>
            <person name="Ryan C."/>
        </authorList>
    </citation>
    <scope>NUCLEOTIDE SEQUENCE [LARGE SCALE GENOMIC DNA]</scope>
</reference>
<feature type="compositionally biased region" description="Basic and acidic residues" evidence="2">
    <location>
        <begin position="312"/>
        <end position="321"/>
    </location>
</feature>
<feature type="coiled-coil region" evidence="1">
    <location>
        <begin position="65"/>
        <end position="92"/>
    </location>
</feature>
<feature type="compositionally biased region" description="Polar residues" evidence="2">
    <location>
        <begin position="583"/>
        <end position="596"/>
    </location>
</feature>
<feature type="region of interest" description="Disordered" evidence="2">
    <location>
        <begin position="472"/>
        <end position="616"/>
    </location>
</feature>
<proteinExistence type="predicted"/>
<dbReference type="EMBL" id="OZ075116">
    <property type="protein sequence ID" value="CAL5077257.1"/>
    <property type="molecule type" value="Genomic_DNA"/>
</dbReference>
<feature type="compositionally biased region" description="Gly residues" evidence="2">
    <location>
        <begin position="539"/>
        <end position="556"/>
    </location>
</feature>
<evidence type="ECO:0000313" key="3">
    <source>
        <dbReference type="EMBL" id="CAL5077257.1"/>
    </source>
</evidence>
<evidence type="ECO:0000256" key="1">
    <source>
        <dbReference type="SAM" id="Coils"/>
    </source>
</evidence>
<feature type="compositionally biased region" description="Basic residues" evidence="2">
    <location>
        <begin position="322"/>
        <end position="331"/>
    </location>
</feature>
<dbReference type="InterPro" id="IPR039764">
    <property type="entry name" value="HABP4/SERBP1-like"/>
</dbReference>
<evidence type="ECO:0000256" key="2">
    <source>
        <dbReference type="SAM" id="MobiDB-lite"/>
    </source>
</evidence>
<keyword evidence="4" id="KW-1185">Reference proteome</keyword>
<feature type="compositionally biased region" description="Basic and acidic residues" evidence="2">
    <location>
        <begin position="362"/>
        <end position="391"/>
    </location>
</feature>
<dbReference type="Proteomes" id="UP001497457">
    <property type="component" value="Chromosome 6rd"/>
</dbReference>
<dbReference type="AlphaFoldDB" id="A0ABC9FMD9"/>
<keyword evidence="1" id="KW-0175">Coiled coil</keyword>
<feature type="region of interest" description="Disordered" evidence="2">
    <location>
        <begin position="426"/>
        <end position="451"/>
    </location>
</feature>
<dbReference type="PANTHER" id="PTHR12299:SF46">
    <property type="entry name" value="HYALURONAN _ MRNA BINDING FAMILY"/>
    <property type="match status" value="1"/>
</dbReference>
<feature type="compositionally biased region" description="Basic and acidic residues" evidence="2">
    <location>
        <begin position="332"/>
        <end position="348"/>
    </location>
</feature>
<dbReference type="PANTHER" id="PTHR12299">
    <property type="entry name" value="HYALURONIC ACID-BINDING PROTEIN 4"/>
    <property type="match status" value="1"/>
</dbReference>
<feature type="region of interest" description="Disordered" evidence="2">
    <location>
        <begin position="216"/>
        <end position="391"/>
    </location>
</feature>
<organism evidence="3 4">
    <name type="scientific">Urochloa decumbens</name>
    <dbReference type="NCBI Taxonomy" id="240449"/>
    <lineage>
        <taxon>Eukaryota</taxon>
        <taxon>Viridiplantae</taxon>
        <taxon>Streptophyta</taxon>
        <taxon>Embryophyta</taxon>
        <taxon>Tracheophyta</taxon>
        <taxon>Spermatophyta</taxon>
        <taxon>Magnoliopsida</taxon>
        <taxon>Liliopsida</taxon>
        <taxon>Poales</taxon>
        <taxon>Poaceae</taxon>
        <taxon>PACMAD clade</taxon>
        <taxon>Panicoideae</taxon>
        <taxon>Panicodae</taxon>
        <taxon>Paniceae</taxon>
        <taxon>Melinidinae</taxon>
        <taxon>Urochloa</taxon>
    </lineage>
</organism>
<gene>
    <name evidence="3" type="ORF">URODEC1_LOCUS106570</name>
</gene>